<accession>A0A8T1VMM3</accession>
<sequence length="85" mass="9443">MRRKKLKKRRASGNNAQDLTGACPHMGNRTDVNKLRVGVSKQEVDAAAYDDILRQEIAATKTGRSRLNLRRARGVVSWSSGHSKP</sequence>
<reference evidence="2" key="1">
    <citation type="submission" date="2021-02" db="EMBL/GenBank/DDBJ databases">
        <authorList>
            <person name="Palmer J.M."/>
        </authorList>
    </citation>
    <scope>NUCLEOTIDE SEQUENCE</scope>
    <source>
        <strain evidence="2">SCRP734</strain>
    </source>
</reference>
<gene>
    <name evidence="2" type="ORF">PHYPSEUDO_006026</name>
</gene>
<evidence type="ECO:0000313" key="2">
    <source>
        <dbReference type="EMBL" id="KAG7381448.1"/>
    </source>
</evidence>
<evidence type="ECO:0000313" key="3">
    <source>
        <dbReference type="Proteomes" id="UP000694044"/>
    </source>
</evidence>
<evidence type="ECO:0000256" key="1">
    <source>
        <dbReference type="SAM" id="MobiDB-lite"/>
    </source>
</evidence>
<dbReference type="Proteomes" id="UP000694044">
    <property type="component" value="Unassembled WGS sequence"/>
</dbReference>
<keyword evidence="3" id="KW-1185">Reference proteome</keyword>
<protein>
    <submittedName>
        <fullName evidence="2">Uncharacterized protein</fullName>
    </submittedName>
</protein>
<organism evidence="2 3">
    <name type="scientific">Phytophthora pseudosyringae</name>
    <dbReference type="NCBI Taxonomy" id="221518"/>
    <lineage>
        <taxon>Eukaryota</taxon>
        <taxon>Sar</taxon>
        <taxon>Stramenopiles</taxon>
        <taxon>Oomycota</taxon>
        <taxon>Peronosporomycetes</taxon>
        <taxon>Peronosporales</taxon>
        <taxon>Peronosporaceae</taxon>
        <taxon>Phytophthora</taxon>
    </lineage>
</organism>
<feature type="region of interest" description="Disordered" evidence="1">
    <location>
        <begin position="1"/>
        <end position="27"/>
    </location>
</feature>
<dbReference type="EMBL" id="JAGDFM010000246">
    <property type="protein sequence ID" value="KAG7381448.1"/>
    <property type="molecule type" value="Genomic_DNA"/>
</dbReference>
<comment type="caution">
    <text evidence="2">The sequence shown here is derived from an EMBL/GenBank/DDBJ whole genome shotgun (WGS) entry which is preliminary data.</text>
</comment>
<name>A0A8T1VMM3_9STRA</name>
<feature type="compositionally biased region" description="Basic residues" evidence="1">
    <location>
        <begin position="1"/>
        <end position="11"/>
    </location>
</feature>
<dbReference type="AlphaFoldDB" id="A0A8T1VMM3"/>
<proteinExistence type="predicted"/>